<evidence type="ECO:0000256" key="6">
    <source>
        <dbReference type="ARBA" id="ARBA00023136"/>
    </source>
</evidence>
<dbReference type="EMBL" id="CAXLJM020000108">
    <property type="protein sequence ID" value="CAL8135343.1"/>
    <property type="molecule type" value="Genomic_DNA"/>
</dbReference>
<dbReference type="PANTHER" id="PTHR11923:SF51">
    <property type="entry name" value="LYSOSOME MEMBRANE PROTEIN 2"/>
    <property type="match status" value="1"/>
</dbReference>
<keyword evidence="5 8" id="KW-1133">Transmembrane helix</keyword>
<reference evidence="9 10" key="1">
    <citation type="submission" date="2024-08" db="EMBL/GenBank/DDBJ databases">
        <authorList>
            <person name="Cucini C."/>
            <person name="Frati F."/>
        </authorList>
    </citation>
    <scope>NUCLEOTIDE SEQUENCE [LARGE SCALE GENOMIC DNA]</scope>
</reference>
<evidence type="ECO:0000256" key="1">
    <source>
        <dbReference type="ARBA" id="ARBA00004236"/>
    </source>
</evidence>
<feature type="transmembrane region" description="Helical" evidence="8">
    <location>
        <begin position="461"/>
        <end position="482"/>
    </location>
</feature>
<evidence type="ECO:0000256" key="3">
    <source>
        <dbReference type="ARBA" id="ARBA00022475"/>
    </source>
</evidence>
<keyword evidence="7" id="KW-0325">Glycoprotein</keyword>
<keyword evidence="6 8" id="KW-0472">Membrane</keyword>
<sequence>MDRFPHKLIGGGTVLLALTAALGWGGVSMIINGQLRQSARLFNGSETWRNFKENPNPIYRSFYLFNIENGDAIGSGEKPKVKERGPYVYLERQWKEDISIDKENDTIGYRQYRSYEFQPEMSAGNKEEDMITMLNMPLLGLARMIQEVPEASRRLMASFSEKMTAASEKITVTHPVSELLFEGFGVRPYQEFAEGKTEILNEVGGDFIFPETFMDGRFGLFEKKNFSDDGMWEITGGRKRNSAYGAMEKINAMDSLPYWKDDTCNALNGTVPTMFQPPLKAGRAMQTFEIEYCRSRTFEFEKEDMLRGVQSYRYLFKKEDMLSPEHNPDNWCFCPYEDVSKCALNGIGHLAPCMEGLPFLISGPHFLDADPSVLDTVEGLAPDVEKHGTYMYLSPPAGIILEARKRYQLSMELGPVSGMSIFSSTPKAYVPLMWVEEATDAAKTKFTLFKFLSGLQQIVDMVRWGFLGASIVIIVVGVFAAATRRNSLKSDKITLLQ</sequence>
<dbReference type="PRINTS" id="PR01609">
    <property type="entry name" value="CD36FAMILY"/>
</dbReference>
<evidence type="ECO:0000256" key="7">
    <source>
        <dbReference type="ARBA" id="ARBA00023180"/>
    </source>
</evidence>
<dbReference type="Pfam" id="PF01130">
    <property type="entry name" value="CD36"/>
    <property type="match status" value="1"/>
</dbReference>
<evidence type="ECO:0000256" key="4">
    <source>
        <dbReference type="ARBA" id="ARBA00022692"/>
    </source>
</evidence>
<comment type="subcellular location">
    <subcellularLocation>
        <location evidence="1">Cell membrane</location>
    </subcellularLocation>
</comment>
<proteinExistence type="inferred from homology"/>
<keyword evidence="3" id="KW-1003">Cell membrane</keyword>
<keyword evidence="10" id="KW-1185">Reference proteome</keyword>
<evidence type="ECO:0000256" key="2">
    <source>
        <dbReference type="ARBA" id="ARBA00010532"/>
    </source>
</evidence>
<dbReference type="Proteomes" id="UP001642540">
    <property type="component" value="Unassembled WGS sequence"/>
</dbReference>
<organism evidence="9 10">
    <name type="scientific">Orchesella dallaii</name>
    <dbReference type="NCBI Taxonomy" id="48710"/>
    <lineage>
        <taxon>Eukaryota</taxon>
        <taxon>Metazoa</taxon>
        <taxon>Ecdysozoa</taxon>
        <taxon>Arthropoda</taxon>
        <taxon>Hexapoda</taxon>
        <taxon>Collembola</taxon>
        <taxon>Entomobryomorpha</taxon>
        <taxon>Entomobryoidea</taxon>
        <taxon>Orchesellidae</taxon>
        <taxon>Orchesellinae</taxon>
        <taxon>Orchesella</taxon>
    </lineage>
</organism>
<protein>
    <recommendedName>
        <fullName evidence="11">Sensory neuron membrane protein 1</fullName>
    </recommendedName>
</protein>
<gene>
    <name evidence="9" type="ORF">ODALV1_LOCUS25939</name>
</gene>
<dbReference type="InterPro" id="IPR002159">
    <property type="entry name" value="CD36_fam"/>
</dbReference>
<evidence type="ECO:0008006" key="11">
    <source>
        <dbReference type="Google" id="ProtNLM"/>
    </source>
</evidence>
<accession>A0ABP1RTB8</accession>
<keyword evidence="4 8" id="KW-0812">Transmembrane</keyword>
<evidence type="ECO:0000313" key="10">
    <source>
        <dbReference type="Proteomes" id="UP001642540"/>
    </source>
</evidence>
<evidence type="ECO:0000313" key="9">
    <source>
        <dbReference type="EMBL" id="CAL8135343.1"/>
    </source>
</evidence>
<dbReference type="PANTHER" id="PTHR11923">
    <property type="entry name" value="SCAVENGER RECEPTOR CLASS B TYPE-1 SR-B1"/>
    <property type="match status" value="1"/>
</dbReference>
<name>A0ABP1RTB8_9HEXA</name>
<evidence type="ECO:0000256" key="8">
    <source>
        <dbReference type="SAM" id="Phobius"/>
    </source>
</evidence>
<comment type="similarity">
    <text evidence="2">Belongs to the CD36 family.</text>
</comment>
<comment type="caution">
    <text evidence="9">The sequence shown here is derived from an EMBL/GenBank/DDBJ whole genome shotgun (WGS) entry which is preliminary data.</text>
</comment>
<evidence type="ECO:0000256" key="5">
    <source>
        <dbReference type="ARBA" id="ARBA00022989"/>
    </source>
</evidence>